<dbReference type="InterPro" id="IPR011990">
    <property type="entry name" value="TPR-like_helical_dom_sf"/>
</dbReference>
<accession>A0A1C3ELP1</accession>
<evidence type="ECO:0000313" key="4">
    <source>
        <dbReference type="Proteomes" id="UP000094936"/>
    </source>
</evidence>
<organism evidence="3 4">
    <name type="scientific">Veronia pacifica</name>
    <dbReference type="NCBI Taxonomy" id="1080227"/>
    <lineage>
        <taxon>Bacteria</taxon>
        <taxon>Pseudomonadati</taxon>
        <taxon>Pseudomonadota</taxon>
        <taxon>Gammaproteobacteria</taxon>
        <taxon>Vibrionales</taxon>
        <taxon>Vibrionaceae</taxon>
        <taxon>Veronia</taxon>
    </lineage>
</organism>
<comment type="caution">
    <text evidence="3">The sequence shown here is derived from an EMBL/GenBank/DDBJ whole genome shotgun (WGS) entry which is preliminary data.</text>
</comment>
<dbReference type="AlphaFoldDB" id="A0A1C3ELP1"/>
<protein>
    <submittedName>
        <fullName evidence="3">Uncharacterized protein</fullName>
    </submittedName>
</protein>
<dbReference type="Pfam" id="PF13432">
    <property type="entry name" value="TPR_16"/>
    <property type="match status" value="1"/>
</dbReference>
<gene>
    <name evidence="3" type="ORF">A8L45_07670</name>
</gene>
<feature type="signal peptide" evidence="2">
    <location>
        <begin position="1"/>
        <end position="32"/>
    </location>
</feature>
<dbReference type="InterPro" id="IPR019734">
    <property type="entry name" value="TPR_rpt"/>
</dbReference>
<dbReference type="PROSITE" id="PS50005">
    <property type="entry name" value="TPR"/>
    <property type="match status" value="1"/>
</dbReference>
<dbReference type="Proteomes" id="UP000094936">
    <property type="component" value="Unassembled WGS sequence"/>
</dbReference>
<keyword evidence="4" id="KW-1185">Reference proteome</keyword>
<feature type="chain" id="PRO_5008673260" evidence="2">
    <location>
        <begin position="33"/>
        <end position="254"/>
    </location>
</feature>
<evidence type="ECO:0000256" key="2">
    <source>
        <dbReference type="SAM" id="SignalP"/>
    </source>
</evidence>
<feature type="repeat" description="TPR" evidence="1">
    <location>
        <begin position="57"/>
        <end position="90"/>
    </location>
</feature>
<dbReference type="SMART" id="SM00028">
    <property type="entry name" value="TPR"/>
    <property type="match status" value="3"/>
</dbReference>
<keyword evidence="2" id="KW-0732">Signal</keyword>
<dbReference type="STRING" id="1080227.A8L45_07670"/>
<dbReference type="Gene3D" id="1.25.40.10">
    <property type="entry name" value="Tetratricopeptide repeat domain"/>
    <property type="match status" value="1"/>
</dbReference>
<proteinExistence type="predicted"/>
<dbReference type="EMBL" id="LYBM01000010">
    <property type="protein sequence ID" value="ODA34149.1"/>
    <property type="molecule type" value="Genomic_DNA"/>
</dbReference>
<reference evidence="3 4" key="1">
    <citation type="submission" date="2016-05" db="EMBL/GenBank/DDBJ databases">
        <title>Genomic Taxonomy of the Vibrionaceae.</title>
        <authorList>
            <person name="Gomez-Gil B."/>
            <person name="Enciso-Ibarra J."/>
        </authorList>
    </citation>
    <scope>NUCLEOTIDE SEQUENCE [LARGE SCALE GENOMIC DNA]</scope>
    <source>
        <strain evidence="3 4">CAIM 1920</strain>
    </source>
</reference>
<sequence length="254" mass="27739">MTRVRNTVFQPLTCVVTTVLAMGLVFSSPAYAAKAVSQTEQSAMSVEHVSLTPEELASVAYQRAQKSAQAGDMNRAISYLREVIEHQPTHTGAINQLAALLYGKNLGREAEQVLRRGIKANPHTLSLKLTLARLFEQSGQPEAALSVLLTEPSGNEKDSEQTIRFYAMRGALSQYLNKTSLAHKSYLWLTANDDDDGRWWLGLALAEEKSGRETAAIAAYESALEAGHLSSQSVSFVRTRLLALKTASEDQNGD</sequence>
<evidence type="ECO:0000256" key="1">
    <source>
        <dbReference type="PROSITE-ProRule" id="PRU00339"/>
    </source>
</evidence>
<dbReference type="Pfam" id="PF14559">
    <property type="entry name" value="TPR_19"/>
    <property type="match status" value="1"/>
</dbReference>
<keyword evidence="1" id="KW-0802">TPR repeat</keyword>
<dbReference type="RefSeq" id="WP_068900885.1">
    <property type="nucleotide sequence ID" value="NZ_JBHUIF010000019.1"/>
</dbReference>
<evidence type="ECO:0000313" key="3">
    <source>
        <dbReference type="EMBL" id="ODA34149.1"/>
    </source>
</evidence>
<name>A0A1C3ELP1_9GAMM</name>
<dbReference type="SUPFAM" id="SSF48452">
    <property type="entry name" value="TPR-like"/>
    <property type="match status" value="1"/>
</dbReference>